<keyword evidence="1" id="KW-0032">Aminotransferase</keyword>
<dbReference type="Proteomes" id="UP000000763">
    <property type="component" value="Chromosome 6"/>
</dbReference>
<accession>Q5Z6V4</accession>
<name>Q5Z6V4_ORYSJ</name>
<reference evidence="2" key="2">
    <citation type="journal article" date="2008" name="Nucleic Acids Res.">
        <title>The rice annotation project database (RAP-DB): 2008 update.</title>
        <authorList>
            <consortium name="The rice annotation project (RAP)"/>
        </authorList>
    </citation>
    <scope>GENOME REANNOTATION</scope>
    <source>
        <strain evidence="2">cv. Nipponbare</strain>
    </source>
</reference>
<sequence>MQSSANACVADAHSILRVQFFTKSTLIPMPNLHLSHQVAVPSITDEYQFYLGPISNLDPTKFINAETNRIPFRFANSNLGLWKNTFKSWPSAEKSWPAWYMRVSARKRTHWDEIGIAQALALTAADMAKDEPMMSAATYFWSTALNAFIFTQGPMTPTLLDVTMIIGLDVTSSANPVSLNMKPNFEFKTRSIGGWSGFVAKNMGTTSYPKRAHNLPPDMARKILVLRPKL</sequence>
<proteinExistence type="predicted"/>
<organism evidence="1 2">
    <name type="scientific">Oryza sativa subsp. japonica</name>
    <name type="common">Rice</name>
    <dbReference type="NCBI Taxonomy" id="39947"/>
    <lineage>
        <taxon>Eukaryota</taxon>
        <taxon>Viridiplantae</taxon>
        <taxon>Streptophyta</taxon>
        <taxon>Embryophyta</taxon>
        <taxon>Tracheophyta</taxon>
        <taxon>Spermatophyta</taxon>
        <taxon>Magnoliopsida</taxon>
        <taxon>Liliopsida</taxon>
        <taxon>Poales</taxon>
        <taxon>Poaceae</taxon>
        <taxon>BOP clade</taxon>
        <taxon>Oryzoideae</taxon>
        <taxon>Oryzeae</taxon>
        <taxon>Oryzinae</taxon>
        <taxon>Oryza</taxon>
        <taxon>Oryza sativa</taxon>
    </lineage>
</organism>
<reference evidence="2" key="1">
    <citation type="journal article" date="2005" name="Nature">
        <title>The map-based sequence of the rice genome.</title>
        <authorList>
            <consortium name="International rice genome sequencing project (IRGSP)"/>
            <person name="Matsumoto T."/>
            <person name="Wu J."/>
            <person name="Kanamori H."/>
            <person name="Katayose Y."/>
            <person name="Fujisawa M."/>
            <person name="Namiki N."/>
            <person name="Mizuno H."/>
            <person name="Yamamoto K."/>
            <person name="Antonio B.A."/>
            <person name="Baba T."/>
            <person name="Sakata K."/>
            <person name="Nagamura Y."/>
            <person name="Aoki H."/>
            <person name="Arikawa K."/>
            <person name="Arita K."/>
            <person name="Bito T."/>
            <person name="Chiden Y."/>
            <person name="Fujitsuka N."/>
            <person name="Fukunaka R."/>
            <person name="Hamada M."/>
            <person name="Harada C."/>
            <person name="Hayashi A."/>
            <person name="Hijishita S."/>
            <person name="Honda M."/>
            <person name="Hosokawa S."/>
            <person name="Ichikawa Y."/>
            <person name="Idonuma A."/>
            <person name="Iijima M."/>
            <person name="Ikeda M."/>
            <person name="Ikeno M."/>
            <person name="Ito K."/>
            <person name="Ito S."/>
            <person name="Ito T."/>
            <person name="Ito Y."/>
            <person name="Ito Y."/>
            <person name="Iwabuchi A."/>
            <person name="Kamiya K."/>
            <person name="Karasawa W."/>
            <person name="Kurita K."/>
            <person name="Katagiri S."/>
            <person name="Kikuta A."/>
            <person name="Kobayashi H."/>
            <person name="Kobayashi N."/>
            <person name="Machita K."/>
            <person name="Maehara T."/>
            <person name="Masukawa M."/>
            <person name="Mizubayashi T."/>
            <person name="Mukai Y."/>
            <person name="Nagasaki H."/>
            <person name="Nagata Y."/>
            <person name="Naito S."/>
            <person name="Nakashima M."/>
            <person name="Nakama Y."/>
            <person name="Nakamichi Y."/>
            <person name="Nakamura M."/>
            <person name="Meguro A."/>
            <person name="Negishi M."/>
            <person name="Ohta I."/>
            <person name="Ohta T."/>
            <person name="Okamoto M."/>
            <person name="Ono N."/>
            <person name="Saji S."/>
            <person name="Sakaguchi M."/>
            <person name="Sakai K."/>
            <person name="Shibata M."/>
            <person name="Shimokawa T."/>
            <person name="Song J."/>
            <person name="Takazaki Y."/>
            <person name="Terasawa K."/>
            <person name="Tsugane M."/>
            <person name="Tsuji K."/>
            <person name="Ueda S."/>
            <person name="Waki K."/>
            <person name="Yamagata H."/>
            <person name="Yamamoto M."/>
            <person name="Yamamoto S."/>
            <person name="Yamane H."/>
            <person name="Yoshiki S."/>
            <person name="Yoshihara R."/>
            <person name="Yukawa K."/>
            <person name="Zhong H."/>
            <person name="Yano M."/>
            <person name="Yuan Q."/>
            <person name="Ouyang S."/>
            <person name="Liu J."/>
            <person name="Jones K.M."/>
            <person name="Gansberger K."/>
            <person name="Moffat K."/>
            <person name="Hill J."/>
            <person name="Bera J."/>
            <person name="Fadrosh D."/>
            <person name="Jin S."/>
            <person name="Johri S."/>
            <person name="Kim M."/>
            <person name="Overton L."/>
            <person name="Reardon M."/>
            <person name="Tsitrin T."/>
            <person name="Vuong H."/>
            <person name="Weaver B."/>
            <person name="Ciecko A."/>
            <person name="Tallon L."/>
            <person name="Jackson J."/>
            <person name="Pai G."/>
            <person name="Aken S.V."/>
            <person name="Utterback T."/>
            <person name="Reidmuller S."/>
            <person name="Feldblyum T."/>
            <person name="Hsiao J."/>
            <person name="Zismann V."/>
            <person name="Iobst S."/>
            <person name="de Vazeille A.R."/>
            <person name="Buell C.R."/>
            <person name="Ying K."/>
            <person name="Li Y."/>
            <person name="Lu T."/>
            <person name="Huang Y."/>
            <person name="Zhao Q."/>
            <person name="Feng Q."/>
            <person name="Zhang L."/>
            <person name="Zhu J."/>
            <person name="Weng Q."/>
            <person name="Mu J."/>
            <person name="Lu Y."/>
            <person name="Fan D."/>
            <person name="Liu Y."/>
            <person name="Guan J."/>
            <person name="Zhang Y."/>
            <person name="Yu S."/>
            <person name="Liu X."/>
            <person name="Zhang Y."/>
            <person name="Hong G."/>
            <person name="Han B."/>
            <person name="Choisne N."/>
            <person name="Demange N."/>
            <person name="Orjeda G."/>
            <person name="Samain S."/>
            <person name="Cattolico L."/>
            <person name="Pelletier E."/>
            <person name="Couloux A."/>
            <person name="Segurens B."/>
            <person name="Wincker P."/>
            <person name="D'Hont A."/>
            <person name="Scarpelli C."/>
            <person name="Weissenbach J."/>
            <person name="Salanoubat M."/>
            <person name="Quetier F."/>
            <person name="Yu Y."/>
            <person name="Kim H.R."/>
            <person name="Rambo T."/>
            <person name="Currie J."/>
            <person name="Collura K."/>
            <person name="Luo M."/>
            <person name="Yang T."/>
            <person name="Ammiraju J.S.S."/>
            <person name="Engler F."/>
            <person name="Soderlund C."/>
            <person name="Wing R.A."/>
            <person name="Palmer L.E."/>
            <person name="de la Bastide M."/>
            <person name="Spiegel L."/>
            <person name="Nascimento L."/>
            <person name="Zutavern T."/>
            <person name="O'Shaughnessy A."/>
            <person name="Dike S."/>
            <person name="Dedhia N."/>
            <person name="Preston R."/>
            <person name="Balija V."/>
            <person name="McCombie W.R."/>
            <person name="Chow T."/>
            <person name="Chen H."/>
            <person name="Chung M."/>
            <person name="Chen C."/>
            <person name="Shaw J."/>
            <person name="Wu H."/>
            <person name="Hsiao K."/>
            <person name="Chao Y."/>
            <person name="Chu M."/>
            <person name="Cheng C."/>
            <person name="Hour A."/>
            <person name="Lee P."/>
            <person name="Lin S."/>
            <person name="Lin Y."/>
            <person name="Liou J."/>
            <person name="Liu S."/>
            <person name="Hsing Y."/>
            <person name="Raghuvanshi S."/>
            <person name="Mohanty A."/>
            <person name="Bharti A.K."/>
            <person name="Gaur A."/>
            <person name="Gupta V."/>
            <person name="Kumar D."/>
            <person name="Ravi V."/>
            <person name="Vij S."/>
            <person name="Kapur A."/>
            <person name="Khurana P."/>
            <person name="Khurana P."/>
            <person name="Khurana J.P."/>
            <person name="Tyagi A.K."/>
            <person name="Gaikwad K."/>
            <person name="Singh A."/>
            <person name="Dalal V."/>
            <person name="Srivastava S."/>
            <person name="Dixit A."/>
            <person name="Pal A.K."/>
            <person name="Ghazi I.A."/>
            <person name="Yadav M."/>
            <person name="Pandit A."/>
            <person name="Bhargava A."/>
            <person name="Sureshbabu K."/>
            <person name="Batra K."/>
            <person name="Sharma T.R."/>
            <person name="Mohapatra T."/>
            <person name="Singh N.K."/>
            <person name="Messing J."/>
            <person name="Nelson A.B."/>
            <person name="Fuks G."/>
            <person name="Kavchok S."/>
            <person name="Keizer G."/>
            <person name="Linton E."/>
            <person name="Llaca V."/>
            <person name="Song R."/>
            <person name="Tanyolac B."/>
            <person name="Young S."/>
            <person name="Ho-Il K."/>
            <person name="Hahn J.H."/>
            <person name="Sangsakoo G."/>
            <person name="Vanavichit A."/>
            <person name="de Mattos Luiz.A.T."/>
            <person name="Zimmer P.D."/>
            <person name="Malone G."/>
            <person name="Dellagostin O."/>
            <person name="de Oliveira A.C."/>
            <person name="Bevan M."/>
            <person name="Bancroft I."/>
            <person name="Minx P."/>
            <person name="Cordum H."/>
            <person name="Wilson R."/>
            <person name="Cheng Z."/>
            <person name="Jin W."/>
            <person name="Jiang J."/>
            <person name="Leong S.A."/>
            <person name="Iwama H."/>
            <person name="Gojobori T."/>
            <person name="Itoh T."/>
            <person name="Niimura Y."/>
            <person name="Fujii Y."/>
            <person name="Habara T."/>
            <person name="Sakai H."/>
            <person name="Sato Y."/>
            <person name="Wilson G."/>
            <person name="Kumar K."/>
            <person name="McCouch S."/>
            <person name="Juretic N."/>
            <person name="Hoen D."/>
            <person name="Wright S."/>
            <person name="Bruskiewich R."/>
            <person name="Bureau T."/>
            <person name="Miyao A."/>
            <person name="Hirochika H."/>
            <person name="Nishikawa T."/>
            <person name="Kadowaki K."/>
            <person name="Sugiura M."/>
            <person name="Burr B."/>
            <person name="Sasaki T."/>
        </authorList>
    </citation>
    <scope>NUCLEOTIDE SEQUENCE [LARGE SCALE GENOMIC DNA]</scope>
    <source>
        <strain evidence="2">cv. Nipponbare</strain>
    </source>
</reference>
<protein>
    <submittedName>
        <fullName evidence="1">Aminotransferase-like</fullName>
    </submittedName>
</protein>
<gene>
    <name evidence="1" type="primary">P0551A03.18</name>
</gene>
<dbReference type="GO" id="GO:0008483">
    <property type="term" value="F:transaminase activity"/>
    <property type="evidence" value="ECO:0007669"/>
    <property type="project" value="UniProtKB-KW"/>
</dbReference>
<dbReference type="AlphaFoldDB" id="Q5Z6V4"/>
<dbReference type="EMBL" id="AP004818">
    <property type="protein sequence ID" value="BAD54315.1"/>
    <property type="molecule type" value="Genomic_DNA"/>
</dbReference>
<keyword evidence="1" id="KW-0808">Transferase</keyword>
<evidence type="ECO:0000313" key="2">
    <source>
        <dbReference type="Proteomes" id="UP000000763"/>
    </source>
</evidence>
<evidence type="ECO:0000313" key="1">
    <source>
        <dbReference type="EMBL" id="BAD54315.1"/>
    </source>
</evidence>